<dbReference type="NCBIfam" id="TIGR03025">
    <property type="entry name" value="EPS_sugtrans"/>
    <property type="match status" value="1"/>
</dbReference>
<evidence type="ECO:0000259" key="8">
    <source>
        <dbReference type="Pfam" id="PF02397"/>
    </source>
</evidence>
<dbReference type="InterPro" id="IPR017475">
    <property type="entry name" value="EPS_sugar_tfrase"/>
</dbReference>
<dbReference type="GO" id="GO:0016020">
    <property type="term" value="C:membrane"/>
    <property type="evidence" value="ECO:0007669"/>
    <property type="project" value="UniProtKB-SubCell"/>
</dbReference>
<dbReference type="Pfam" id="PF02397">
    <property type="entry name" value="Bac_transf"/>
    <property type="match status" value="1"/>
</dbReference>
<dbReference type="PANTHER" id="PTHR30576">
    <property type="entry name" value="COLANIC BIOSYNTHESIS UDP-GLUCOSE LIPID CARRIER TRANSFERASE"/>
    <property type="match status" value="1"/>
</dbReference>
<dbReference type="GO" id="GO:0016780">
    <property type="term" value="F:phosphotransferase activity, for other substituted phosphate groups"/>
    <property type="evidence" value="ECO:0007669"/>
    <property type="project" value="TreeGrafter"/>
</dbReference>
<sequence length="469" mass="54337">MLSNKKIPYAWYIVSDALAALLTWILFYAIRCELLKIPFSFSEQFRINPPFAIGLFLMPLAWVIIYFIVGCYESLYKKSRLNEFNITFICSLIGCVCMFFILRVNDVRRTLSFYYIAFFSFLFLQFFITFLGRWILLSLTKRQLKNGDIKFNALLVGDHATSYEIYTQTKGLLHLTGYYYAGFLSAHKNGFSDELPYLGALSSLDEVLYKYDIKVVVLAMDKSHHEDIEALLEKLSEKDVEVKIIPKTLDIVSGSVKTNNVYTPLLAEINTGLLTGWQQNVKRLIDIAASFVSLVVLSPLLLFVAIRVRLTSKGPLIYKQERTGYKGKPFIIYKFRSMRVDAEENGPALSSENDPRITKWGKTMRKWRLDELPQLWNILIGEMSLVGPRPERQFYIDQILQKTPYFKYLLKVKPGLTSWGMVQFGYAENIDEMITRMQYDLVYIENISLSLDFKIMIYTLRIIFTGKGK</sequence>
<comment type="caution">
    <text evidence="9">The sequence shown here is derived from an EMBL/GenBank/DDBJ whole genome shotgun (WGS) entry which is preliminary data.</text>
</comment>
<keyword evidence="4 7" id="KW-0812">Transmembrane</keyword>
<evidence type="ECO:0000256" key="7">
    <source>
        <dbReference type="SAM" id="Phobius"/>
    </source>
</evidence>
<evidence type="ECO:0000256" key="1">
    <source>
        <dbReference type="ARBA" id="ARBA00004141"/>
    </source>
</evidence>
<protein>
    <submittedName>
        <fullName evidence="9">Sugar transferase</fullName>
    </submittedName>
</protein>
<dbReference type="Proteomes" id="UP000812270">
    <property type="component" value="Unassembled WGS sequence"/>
</dbReference>
<proteinExistence type="inferred from homology"/>
<evidence type="ECO:0000313" key="9">
    <source>
        <dbReference type="EMBL" id="MBV4356911.1"/>
    </source>
</evidence>
<feature type="transmembrane region" description="Helical" evidence="7">
    <location>
        <begin position="84"/>
        <end position="102"/>
    </location>
</feature>
<evidence type="ECO:0000256" key="6">
    <source>
        <dbReference type="ARBA" id="ARBA00023136"/>
    </source>
</evidence>
<gene>
    <name evidence="9" type="ORF">KTO63_07140</name>
</gene>
<feature type="transmembrane region" description="Helical" evidence="7">
    <location>
        <begin position="9"/>
        <end position="30"/>
    </location>
</feature>
<comment type="similarity">
    <text evidence="2">Belongs to the bacterial sugar transferase family.</text>
</comment>
<keyword evidence="6 7" id="KW-0472">Membrane</keyword>
<comment type="subcellular location">
    <subcellularLocation>
        <location evidence="1">Membrane</location>
        <topology evidence="1">Multi-pass membrane protein</topology>
    </subcellularLocation>
</comment>
<evidence type="ECO:0000256" key="2">
    <source>
        <dbReference type="ARBA" id="ARBA00006464"/>
    </source>
</evidence>
<name>A0A9E2W7M1_9BACT</name>
<dbReference type="PANTHER" id="PTHR30576:SF0">
    <property type="entry name" value="UNDECAPRENYL-PHOSPHATE N-ACETYLGALACTOSAMINYL 1-PHOSPHATE TRANSFERASE-RELATED"/>
    <property type="match status" value="1"/>
</dbReference>
<dbReference type="Pfam" id="PF13727">
    <property type="entry name" value="CoA_binding_3"/>
    <property type="match status" value="1"/>
</dbReference>
<evidence type="ECO:0000256" key="3">
    <source>
        <dbReference type="ARBA" id="ARBA00022679"/>
    </source>
</evidence>
<organism evidence="9 10">
    <name type="scientific">Pinibacter aurantiacus</name>
    <dbReference type="NCBI Taxonomy" id="2851599"/>
    <lineage>
        <taxon>Bacteria</taxon>
        <taxon>Pseudomonadati</taxon>
        <taxon>Bacteroidota</taxon>
        <taxon>Chitinophagia</taxon>
        <taxon>Chitinophagales</taxon>
        <taxon>Chitinophagaceae</taxon>
        <taxon>Pinibacter</taxon>
    </lineage>
</organism>
<feature type="transmembrane region" description="Helical" evidence="7">
    <location>
        <begin position="284"/>
        <end position="306"/>
    </location>
</feature>
<dbReference type="AlphaFoldDB" id="A0A9E2W7M1"/>
<keyword evidence="10" id="KW-1185">Reference proteome</keyword>
<dbReference type="EMBL" id="JAHSPG010000003">
    <property type="protein sequence ID" value="MBV4356911.1"/>
    <property type="molecule type" value="Genomic_DNA"/>
</dbReference>
<dbReference type="InterPro" id="IPR003362">
    <property type="entry name" value="Bact_transf"/>
</dbReference>
<keyword evidence="5 7" id="KW-1133">Transmembrane helix</keyword>
<evidence type="ECO:0000313" key="10">
    <source>
        <dbReference type="Proteomes" id="UP000812270"/>
    </source>
</evidence>
<reference evidence="9" key="1">
    <citation type="submission" date="2021-06" db="EMBL/GenBank/DDBJ databases">
        <authorList>
            <person name="Huq M.A."/>
        </authorList>
    </citation>
    <scope>NUCLEOTIDE SEQUENCE</scope>
    <source>
        <strain evidence="9">MAH-26</strain>
    </source>
</reference>
<feature type="transmembrane region" description="Helical" evidence="7">
    <location>
        <begin position="114"/>
        <end position="136"/>
    </location>
</feature>
<feature type="domain" description="Bacterial sugar transferase" evidence="8">
    <location>
        <begin position="282"/>
        <end position="464"/>
    </location>
</feature>
<keyword evidence="3 9" id="KW-0808">Transferase</keyword>
<dbReference type="RefSeq" id="WP_217790544.1">
    <property type="nucleotide sequence ID" value="NZ_JAHSPG010000003.1"/>
</dbReference>
<evidence type="ECO:0000256" key="5">
    <source>
        <dbReference type="ARBA" id="ARBA00022989"/>
    </source>
</evidence>
<accession>A0A9E2W7M1</accession>
<feature type="transmembrane region" description="Helical" evidence="7">
    <location>
        <begin position="50"/>
        <end position="72"/>
    </location>
</feature>
<evidence type="ECO:0000256" key="4">
    <source>
        <dbReference type="ARBA" id="ARBA00022692"/>
    </source>
</evidence>